<dbReference type="PANTHER" id="PTHR31194">
    <property type="entry name" value="SHN SHINE , DNA BINDING / TRANSCRIPTION FACTOR"/>
    <property type="match status" value="1"/>
</dbReference>
<evidence type="ECO:0000256" key="5">
    <source>
        <dbReference type="ARBA" id="ARBA00023242"/>
    </source>
</evidence>
<dbReference type="GO" id="GO:0003677">
    <property type="term" value="F:DNA binding"/>
    <property type="evidence" value="ECO:0007669"/>
    <property type="project" value="UniProtKB-KW"/>
</dbReference>
<feature type="compositionally biased region" description="Basic and acidic residues" evidence="6">
    <location>
        <begin position="43"/>
        <end position="55"/>
    </location>
</feature>
<dbReference type="CDD" id="cd00018">
    <property type="entry name" value="AP2"/>
    <property type="match status" value="1"/>
</dbReference>
<dbReference type="GO" id="GO:0005634">
    <property type="term" value="C:nucleus"/>
    <property type="evidence" value="ECO:0007669"/>
    <property type="project" value="UniProtKB-SubCell"/>
</dbReference>
<dbReference type="GO" id="GO:0003700">
    <property type="term" value="F:DNA-binding transcription factor activity"/>
    <property type="evidence" value="ECO:0007669"/>
    <property type="project" value="InterPro"/>
</dbReference>
<evidence type="ECO:0000256" key="3">
    <source>
        <dbReference type="ARBA" id="ARBA00023125"/>
    </source>
</evidence>
<evidence type="ECO:0000313" key="8">
    <source>
        <dbReference type="EMBL" id="KAK1643089.1"/>
    </source>
</evidence>
<keyword evidence="9" id="KW-1185">Reference proteome</keyword>
<evidence type="ECO:0000259" key="7">
    <source>
        <dbReference type="PROSITE" id="PS51032"/>
    </source>
</evidence>
<keyword evidence="5" id="KW-0539">Nucleus</keyword>
<evidence type="ECO:0000256" key="2">
    <source>
        <dbReference type="ARBA" id="ARBA00023015"/>
    </source>
</evidence>
<comment type="caution">
    <text evidence="8">The sequence shown here is derived from an EMBL/GenBank/DDBJ whole genome shotgun (WGS) entry which is preliminary data.</text>
</comment>
<evidence type="ECO:0000256" key="6">
    <source>
        <dbReference type="SAM" id="MobiDB-lite"/>
    </source>
</evidence>
<reference evidence="8" key="1">
    <citation type="submission" date="2023-07" db="EMBL/GenBank/DDBJ databases">
        <title>A chromosome-level genome assembly of Lolium multiflorum.</title>
        <authorList>
            <person name="Chen Y."/>
            <person name="Copetti D."/>
            <person name="Kolliker R."/>
            <person name="Studer B."/>
        </authorList>
    </citation>
    <scope>NUCLEOTIDE SEQUENCE</scope>
    <source>
        <strain evidence="8">02402/16</strain>
        <tissue evidence="8">Leaf</tissue>
    </source>
</reference>
<name>A0AAD8S0Q4_LOLMU</name>
<sequence>MAAAAPGAGAGWAPRGRVVRILVHDADATDSSSSEDEAPPPPPEDRQRRGEGERGPRRKKRRVMEATTGKRDSSPSSSWPRPKVRYCGVRQRRWGKFAAEIRDPYQGRRLWLGTFDTAEEAAAAYDAAKIRIRADAAKNRVTKIRVHHNGLPAADFISASRPPQLKHAKPAVSPLAPEPAKPAISPATLAPEPAKPAISPPPPPEPAKPAISPPRPPLPANLPFALPLKLRMKFARPPEFKEKDWNWCNAGEEVVKEESGTSAATEVKEEGAADVKVEAATCAAPEVKVEAGACEGEAKEGADSTSAKPIWAIITGKRKKRSGCGTRVGALHASSVCVEEVGGT</sequence>
<proteinExistence type="predicted"/>
<accession>A0AAD8S0Q4</accession>
<dbReference type="Proteomes" id="UP001231189">
    <property type="component" value="Unassembled WGS sequence"/>
</dbReference>
<feature type="domain" description="AP2/ERF" evidence="7">
    <location>
        <begin position="85"/>
        <end position="142"/>
    </location>
</feature>
<dbReference type="InterPro" id="IPR050913">
    <property type="entry name" value="AP2/ERF_ERF"/>
</dbReference>
<evidence type="ECO:0000256" key="1">
    <source>
        <dbReference type="ARBA" id="ARBA00004123"/>
    </source>
</evidence>
<keyword evidence="2" id="KW-0805">Transcription regulation</keyword>
<dbReference type="EMBL" id="JAUUTY010000004">
    <property type="protein sequence ID" value="KAK1643089.1"/>
    <property type="molecule type" value="Genomic_DNA"/>
</dbReference>
<dbReference type="Gene3D" id="3.30.730.10">
    <property type="entry name" value="AP2/ERF domain"/>
    <property type="match status" value="1"/>
</dbReference>
<comment type="subcellular location">
    <subcellularLocation>
        <location evidence="1">Nucleus</location>
    </subcellularLocation>
</comment>
<feature type="region of interest" description="Disordered" evidence="6">
    <location>
        <begin position="160"/>
        <end position="216"/>
    </location>
</feature>
<dbReference type="InterPro" id="IPR016177">
    <property type="entry name" value="DNA-bd_dom_sf"/>
</dbReference>
<feature type="compositionally biased region" description="Pro residues" evidence="6">
    <location>
        <begin position="198"/>
        <end position="216"/>
    </location>
</feature>
<keyword evidence="4" id="KW-0804">Transcription</keyword>
<dbReference type="AlphaFoldDB" id="A0AAD8S0Q4"/>
<gene>
    <name evidence="8" type="ORF">QYE76_060894</name>
</gene>
<feature type="region of interest" description="Disordered" evidence="6">
    <location>
        <begin position="22"/>
        <end position="83"/>
    </location>
</feature>
<evidence type="ECO:0000256" key="4">
    <source>
        <dbReference type="ARBA" id="ARBA00023163"/>
    </source>
</evidence>
<protein>
    <recommendedName>
        <fullName evidence="7">AP2/ERF domain-containing protein</fullName>
    </recommendedName>
</protein>
<dbReference type="SMART" id="SM00380">
    <property type="entry name" value="AP2"/>
    <property type="match status" value="1"/>
</dbReference>
<dbReference type="InterPro" id="IPR036955">
    <property type="entry name" value="AP2/ERF_dom_sf"/>
</dbReference>
<keyword evidence="3" id="KW-0238">DNA-binding</keyword>
<dbReference type="PRINTS" id="PR00367">
    <property type="entry name" value="ETHRSPELEMNT"/>
</dbReference>
<evidence type="ECO:0000313" key="9">
    <source>
        <dbReference type="Proteomes" id="UP001231189"/>
    </source>
</evidence>
<dbReference type="PROSITE" id="PS51032">
    <property type="entry name" value="AP2_ERF"/>
    <property type="match status" value="1"/>
</dbReference>
<dbReference type="InterPro" id="IPR001471">
    <property type="entry name" value="AP2/ERF_dom"/>
</dbReference>
<dbReference type="PANTHER" id="PTHR31194:SF75">
    <property type="entry name" value="AP2_ERF DOMAIN-CONTAINING PROTEIN"/>
    <property type="match status" value="1"/>
</dbReference>
<organism evidence="8 9">
    <name type="scientific">Lolium multiflorum</name>
    <name type="common">Italian ryegrass</name>
    <name type="synonym">Lolium perenne subsp. multiflorum</name>
    <dbReference type="NCBI Taxonomy" id="4521"/>
    <lineage>
        <taxon>Eukaryota</taxon>
        <taxon>Viridiplantae</taxon>
        <taxon>Streptophyta</taxon>
        <taxon>Embryophyta</taxon>
        <taxon>Tracheophyta</taxon>
        <taxon>Spermatophyta</taxon>
        <taxon>Magnoliopsida</taxon>
        <taxon>Liliopsida</taxon>
        <taxon>Poales</taxon>
        <taxon>Poaceae</taxon>
        <taxon>BOP clade</taxon>
        <taxon>Pooideae</taxon>
        <taxon>Poodae</taxon>
        <taxon>Poeae</taxon>
        <taxon>Poeae Chloroplast Group 2 (Poeae type)</taxon>
        <taxon>Loliodinae</taxon>
        <taxon>Loliinae</taxon>
        <taxon>Lolium</taxon>
    </lineage>
</organism>
<dbReference type="Pfam" id="PF00847">
    <property type="entry name" value="AP2"/>
    <property type="match status" value="1"/>
</dbReference>
<dbReference type="SUPFAM" id="SSF54171">
    <property type="entry name" value="DNA-binding domain"/>
    <property type="match status" value="1"/>
</dbReference>